<organism evidence="1 2">
    <name type="scientific">Zizania palustris</name>
    <name type="common">Northern wild rice</name>
    <dbReference type="NCBI Taxonomy" id="103762"/>
    <lineage>
        <taxon>Eukaryota</taxon>
        <taxon>Viridiplantae</taxon>
        <taxon>Streptophyta</taxon>
        <taxon>Embryophyta</taxon>
        <taxon>Tracheophyta</taxon>
        <taxon>Spermatophyta</taxon>
        <taxon>Magnoliopsida</taxon>
        <taxon>Liliopsida</taxon>
        <taxon>Poales</taxon>
        <taxon>Poaceae</taxon>
        <taxon>BOP clade</taxon>
        <taxon>Oryzoideae</taxon>
        <taxon>Oryzeae</taxon>
        <taxon>Zizaniinae</taxon>
        <taxon>Zizania</taxon>
    </lineage>
</organism>
<reference evidence="1" key="2">
    <citation type="submission" date="2021-02" db="EMBL/GenBank/DDBJ databases">
        <authorList>
            <person name="Kimball J.A."/>
            <person name="Haas M.W."/>
            <person name="Macchietto M."/>
            <person name="Kono T."/>
            <person name="Duquette J."/>
            <person name="Shao M."/>
        </authorList>
    </citation>
    <scope>NUCLEOTIDE SEQUENCE</scope>
    <source>
        <tissue evidence="1">Fresh leaf tissue</tissue>
    </source>
</reference>
<name>A0A8J5SNZ4_ZIZPA</name>
<keyword evidence="2" id="KW-1185">Reference proteome</keyword>
<dbReference type="AlphaFoldDB" id="A0A8J5SNZ4"/>
<dbReference type="EMBL" id="JAAALK010000284">
    <property type="protein sequence ID" value="KAG8068332.1"/>
    <property type="molecule type" value="Genomic_DNA"/>
</dbReference>
<evidence type="ECO:0000313" key="2">
    <source>
        <dbReference type="Proteomes" id="UP000729402"/>
    </source>
</evidence>
<reference evidence="1" key="1">
    <citation type="journal article" date="2021" name="bioRxiv">
        <title>Whole Genome Assembly and Annotation of Northern Wild Rice, Zizania palustris L., Supports a Whole Genome Duplication in the Zizania Genus.</title>
        <authorList>
            <person name="Haas M."/>
            <person name="Kono T."/>
            <person name="Macchietto M."/>
            <person name="Millas R."/>
            <person name="McGilp L."/>
            <person name="Shao M."/>
            <person name="Duquette J."/>
            <person name="Hirsch C.N."/>
            <person name="Kimball J."/>
        </authorList>
    </citation>
    <scope>NUCLEOTIDE SEQUENCE</scope>
    <source>
        <tissue evidence="1">Fresh leaf tissue</tissue>
    </source>
</reference>
<accession>A0A8J5SNZ4</accession>
<gene>
    <name evidence="1" type="ORF">GUJ93_ZPchr0005g15528</name>
</gene>
<proteinExistence type="predicted"/>
<comment type="caution">
    <text evidence="1">The sequence shown here is derived from an EMBL/GenBank/DDBJ whole genome shotgun (WGS) entry which is preliminary data.</text>
</comment>
<sequence>MLGKGAKVVPNTLDQISILTRGFLADLGGLNPDAEETVGGYRSAAGRAYEARRGSSTIWMTMTRTYFPTEGYHTLAQIYVWICFEQISKMTFDSSSPNEIMLFKARQVSVGGDGDGLLHVLKMNLNATEEDLKKSYRRMAMK</sequence>
<protein>
    <submittedName>
        <fullName evidence="1">Uncharacterized protein</fullName>
    </submittedName>
</protein>
<evidence type="ECO:0000313" key="1">
    <source>
        <dbReference type="EMBL" id="KAG8068332.1"/>
    </source>
</evidence>
<dbReference type="Proteomes" id="UP000729402">
    <property type="component" value="Unassembled WGS sequence"/>
</dbReference>